<sequence length="534" mass="58942">MAESSCRVKYTRRVFPANGPQQKTTTKLSILDASVARFAPCSAIWLYDRAQKADAHDPLLFERFEEALKQTLNDYPHFSGQLRWATKESVKGDVNPNYIGRPVVEYGAGEGPGVELVVAEDSRELAAIVPSHEERTTVKQVWIATGFPQDEFQAKAQLAFANLAEFEGLPGVGIQLTAFKCGGFAISIKLTHCLSDAVCLTQFAHSWAAHSRQLFGDDSPDTARIISEKPLFDPSRLDQHANLTAGEFKPNPEMIDKARSLPMHRYDWWAGDAPGYPSWAEASTRGTRPPAEELAGLELSPSTFPPWPTWDMAAPVEHVQIRFKAETLAKMKRAAETSLPESLSGQRVSRLDAALAHIWILINRARQHQHTQDPVYLNVTLGLRNRVEPPLPDNFAGSPLLLTHVGKPGSEVSTATIGAIAGSIREIMSRFTPDAVSAYIHDTAFELSPHRLWQAFLGTNHTLVTSWVRARAYEVDFCANKQLAKYVQGVMPRLDGLVQVIDIADTGDFDISVYLEKGAAAAFLNDPMLKAYGL</sequence>
<reference evidence="1 2" key="1">
    <citation type="journal article" date="2022" name="New Phytol.">
        <title>Ecological generalism drives hyperdiversity of secondary metabolite gene clusters in xylarialean endophytes.</title>
        <authorList>
            <person name="Franco M.E.E."/>
            <person name="Wisecaver J.H."/>
            <person name="Arnold A.E."/>
            <person name="Ju Y.M."/>
            <person name="Slot J.C."/>
            <person name="Ahrendt S."/>
            <person name="Moore L.P."/>
            <person name="Eastman K.E."/>
            <person name="Scott K."/>
            <person name="Konkel Z."/>
            <person name="Mondo S.J."/>
            <person name="Kuo A."/>
            <person name="Hayes R.D."/>
            <person name="Haridas S."/>
            <person name="Andreopoulos B."/>
            <person name="Riley R."/>
            <person name="LaButti K."/>
            <person name="Pangilinan J."/>
            <person name="Lipzen A."/>
            <person name="Amirebrahimi M."/>
            <person name="Yan J."/>
            <person name="Adam C."/>
            <person name="Keymanesh K."/>
            <person name="Ng V."/>
            <person name="Louie K."/>
            <person name="Northen T."/>
            <person name="Drula E."/>
            <person name="Henrissat B."/>
            <person name="Hsieh H.M."/>
            <person name="Youens-Clark K."/>
            <person name="Lutzoni F."/>
            <person name="Miadlikowska J."/>
            <person name="Eastwood D.C."/>
            <person name="Hamelin R.C."/>
            <person name="Grigoriev I.V."/>
            <person name="U'Ren J.M."/>
        </authorList>
    </citation>
    <scope>NUCLEOTIDE SEQUENCE [LARGE SCALE GENOMIC DNA]</scope>
    <source>
        <strain evidence="1 2">ER1909</strain>
    </source>
</reference>
<organism evidence="1 2">
    <name type="scientific">Hypoxylon rubiginosum</name>
    <dbReference type="NCBI Taxonomy" id="110542"/>
    <lineage>
        <taxon>Eukaryota</taxon>
        <taxon>Fungi</taxon>
        <taxon>Dikarya</taxon>
        <taxon>Ascomycota</taxon>
        <taxon>Pezizomycotina</taxon>
        <taxon>Sordariomycetes</taxon>
        <taxon>Xylariomycetidae</taxon>
        <taxon>Xylariales</taxon>
        <taxon>Hypoxylaceae</taxon>
        <taxon>Hypoxylon</taxon>
    </lineage>
</organism>
<dbReference type="EMBL" id="MU394286">
    <property type="protein sequence ID" value="KAI6091582.1"/>
    <property type="molecule type" value="Genomic_DNA"/>
</dbReference>
<proteinExistence type="predicted"/>
<keyword evidence="1" id="KW-0808">Transferase</keyword>
<keyword evidence="2" id="KW-1185">Reference proteome</keyword>
<protein>
    <submittedName>
        <fullName evidence="1">Transferase family protein</fullName>
    </submittedName>
</protein>
<accession>A0ACC0DFW0</accession>
<evidence type="ECO:0000313" key="1">
    <source>
        <dbReference type="EMBL" id="KAI6091582.1"/>
    </source>
</evidence>
<gene>
    <name evidence="1" type="ORF">F4821DRAFT_187963</name>
</gene>
<name>A0ACC0DFW0_9PEZI</name>
<dbReference type="Proteomes" id="UP001497680">
    <property type="component" value="Unassembled WGS sequence"/>
</dbReference>
<comment type="caution">
    <text evidence="1">The sequence shown here is derived from an EMBL/GenBank/DDBJ whole genome shotgun (WGS) entry which is preliminary data.</text>
</comment>
<evidence type="ECO:0000313" key="2">
    <source>
        <dbReference type="Proteomes" id="UP001497680"/>
    </source>
</evidence>